<sequence length="295" mass="33932">MIEIKLIFLLIGSFFMVEQPSLFAPKAVVTVDPIKKTVQIDQFGMISTDMESDVLKNPDYLKIKDKEVKWVAETDAFSNKEVIWKVEGNKLSSSIRMNYTDEHDLWAMGIFYEEDKFSIITDQNMKALKGKLKQEGDYLHFEVNEPFSFEVNMDPKGMEIFEGSGADLRLKENLRGFPLFGKKSNELREQTFQRAEIKNDIFETMDAGPSFSVDMVGNKALVNGDVEAEFDFMDNNELRIKLSKNIPNSLIWSTSARKFRYSYNSGHRVLTLVPLWYAGEGTNEKEKALYFKGIE</sequence>
<evidence type="ECO:0000313" key="1">
    <source>
        <dbReference type="EMBL" id="MEI5983396.1"/>
    </source>
</evidence>
<keyword evidence="2" id="KW-1185">Reference proteome</keyword>
<reference evidence="1 2" key="1">
    <citation type="submission" date="2024-01" db="EMBL/GenBank/DDBJ databases">
        <title>Sphingobacterium tenebrionis sp. nov., a novel endophyte isolated from tenebrio molitor intestines.</title>
        <authorList>
            <person name="Zhang C."/>
        </authorList>
    </citation>
    <scope>NUCLEOTIDE SEQUENCE [LARGE SCALE GENOMIC DNA]</scope>
    <source>
        <strain evidence="1 2">PU5-4</strain>
    </source>
</reference>
<organism evidence="1 2">
    <name type="scientific">Sphingobacterium tenebrionis</name>
    <dbReference type="NCBI Taxonomy" id="3111775"/>
    <lineage>
        <taxon>Bacteria</taxon>
        <taxon>Pseudomonadati</taxon>
        <taxon>Bacteroidota</taxon>
        <taxon>Sphingobacteriia</taxon>
        <taxon>Sphingobacteriales</taxon>
        <taxon>Sphingobacteriaceae</taxon>
        <taxon>Sphingobacterium</taxon>
    </lineage>
</organism>
<gene>
    <name evidence="1" type="ORF">VJ786_00640</name>
</gene>
<evidence type="ECO:0000313" key="2">
    <source>
        <dbReference type="Proteomes" id="UP001363035"/>
    </source>
</evidence>
<accession>A0ABU8I1V1</accession>
<protein>
    <submittedName>
        <fullName evidence="1">Uncharacterized protein</fullName>
    </submittedName>
</protein>
<dbReference type="RefSeq" id="WP_336557029.1">
    <property type="nucleotide sequence ID" value="NZ_JAYLLN010000001.1"/>
</dbReference>
<dbReference type="Proteomes" id="UP001363035">
    <property type="component" value="Unassembled WGS sequence"/>
</dbReference>
<proteinExistence type="predicted"/>
<comment type="caution">
    <text evidence="1">The sequence shown here is derived from an EMBL/GenBank/DDBJ whole genome shotgun (WGS) entry which is preliminary data.</text>
</comment>
<dbReference type="EMBL" id="JAYLLN010000001">
    <property type="protein sequence ID" value="MEI5983396.1"/>
    <property type="molecule type" value="Genomic_DNA"/>
</dbReference>
<name>A0ABU8I1V1_9SPHI</name>